<dbReference type="AlphaFoldDB" id="A0A139WC63"/>
<sequence length="47" mass="5713">MFVSFPVRLCRFSPLKSNRIKKKRNLIAFPFFDFMNMHIYIANERTS</sequence>
<proteinExistence type="predicted"/>
<keyword evidence="2" id="KW-1185">Reference proteome</keyword>
<reference evidence="1 2" key="1">
    <citation type="journal article" date="2008" name="Nature">
        <title>The genome of the model beetle and pest Tribolium castaneum.</title>
        <authorList>
            <consortium name="Tribolium Genome Sequencing Consortium"/>
            <person name="Richards S."/>
            <person name="Gibbs R.A."/>
            <person name="Weinstock G.M."/>
            <person name="Brown S.J."/>
            <person name="Denell R."/>
            <person name="Beeman R.W."/>
            <person name="Gibbs R."/>
            <person name="Beeman R.W."/>
            <person name="Brown S.J."/>
            <person name="Bucher G."/>
            <person name="Friedrich M."/>
            <person name="Grimmelikhuijzen C.J."/>
            <person name="Klingler M."/>
            <person name="Lorenzen M."/>
            <person name="Richards S."/>
            <person name="Roth S."/>
            <person name="Schroder R."/>
            <person name="Tautz D."/>
            <person name="Zdobnov E.M."/>
            <person name="Muzny D."/>
            <person name="Gibbs R.A."/>
            <person name="Weinstock G.M."/>
            <person name="Attaway T."/>
            <person name="Bell S."/>
            <person name="Buhay C.J."/>
            <person name="Chandrabose M.N."/>
            <person name="Chavez D."/>
            <person name="Clerk-Blankenburg K.P."/>
            <person name="Cree A."/>
            <person name="Dao M."/>
            <person name="Davis C."/>
            <person name="Chacko J."/>
            <person name="Dinh H."/>
            <person name="Dugan-Rocha S."/>
            <person name="Fowler G."/>
            <person name="Garner T.T."/>
            <person name="Garnes J."/>
            <person name="Gnirke A."/>
            <person name="Hawes A."/>
            <person name="Hernandez J."/>
            <person name="Hines S."/>
            <person name="Holder M."/>
            <person name="Hume J."/>
            <person name="Jhangiani S.N."/>
            <person name="Joshi V."/>
            <person name="Khan Z.M."/>
            <person name="Jackson L."/>
            <person name="Kovar C."/>
            <person name="Kowis A."/>
            <person name="Lee S."/>
            <person name="Lewis L.R."/>
            <person name="Margolis J."/>
            <person name="Morgan M."/>
            <person name="Nazareth L.V."/>
            <person name="Nguyen N."/>
            <person name="Okwuonu G."/>
            <person name="Parker D."/>
            <person name="Richards S."/>
            <person name="Ruiz S.J."/>
            <person name="Santibanez J."/>
            <person name="Savard J."/>
            <person name="Scherer S.E."/>
            <person name="Schneider B."/>
            <person name="Sodergren E."/>
            <person name="Tautz D."/>
            <person name="Vattahil S."/>
            <person name="Villasana D."/>
            <person name="White C.S."/>
            <person name="Wright R."/>
            <person name="Park Y."/>
            <person name="Beeman R.W."/>
            <person name="Lord J."/>
            <person name="Oppert B."/>
            <person name="Lorenzen M."/>
            <person name="Brown S."/>
            <person name="Wang L."/>
            <person name="Savard J."/>
            <person name="Tautz D."/>
            <person name="Richards S."/>
            <person name="Weinstock G."/>
            <person name="Gibbs R.A."/>
            <person name="Liu Y."/>
            <person name="Worley K."/>
            <person name="Weinstock G."/>
            <person name="Elsik C.G."/>
            <person name="Reese J.T."/>
            <person name="Elhaik E."/>
            <person name="Landan G."/>
            <person name="Graur D."/>
            <person name="Arensburger P."/>
            <person name="Atkinson P."/>
            <person name="Beeman R.W."/>
            <person name="Beidler J."/>
            <person name="Brown S.J."/>
            <person name="Demuth J.P."/>
            <person name="Drury D.W."/>
            <person name="Du Y.Z."/>
            <person name="Fujiwara H."/>
            <person name="Lorenzen M."/>
            <person name="Maselli V."/>
            <person name="Osanai M."/>
            <person name="Park Y."/>
            <person name="Robertson H.M."/>
            <person name="Tu Z."/>
            <person name="Wang J.J."/>
            <person name="Wang S."/>
            <person name="Richards S."/>
            <person name="Song H."/>
            <person name="Zhang L."/>
            <person name="Sodergren E."/>
            <person name="Werner D."/>
            <person name="Stanke M."/>
            <person name="Morgenstern B."/>
            <person name="Solovyev V."/>
            <person name="Kosarev P."/>
            <person name="Brown G."/>
            <person name="Chen H.C."/>
            <person name="Ermolaeva O."/>
            <person name="Hlavina W."/>
            <person name="Kapustin Y."/>
            <person name="Kiryutin B."/>
            <person name="Kitts P."/>
            <person name="Maglott D."/>
            <person name="Pruitt K."/>
            <person name="Sapojnikov V."/>
            <person name="Souvorov A."/>
            <person name="Mackey A.J."/>
            <person name="Waterhouse R.M."/>
            <person name="Wyder S."/>
            <person name="Zdobnov E.M."/>
            <person name="Zdobnov E.M."/>
            <person name="Wyder S."/>
            <person name="Kriventseva E.V."/>
            <person name="Kadowaki T."/>
            <person name="Bork P."/>
            <person name="Aranda M."/>
            <person name="Bao R."/>
            <person name="Beermann A."/>
            <person name="Berns N."/>
            <person name="Bolognesi R."/>
            <person name="Bonneton F."/>
            <person name="Bopp D."/>
            <person name="Brown S.J."/>
            <person name="Bucher G."/>
            <person name="Butts T."/>
            <person name="Chaumot A."/>
            <person name="Denell R.E."/>
            <person name="Ferrier D.E."/>
            <person name="Friedrich M."/>
            <person name="Gordon C.M."/>
            <person name="Jindra M."/>
            <person name="Klingler M."/>
            <person name="Lan Q."/>
            <person name="Lattorff H.M."/>
            <person name="Laudet V."/>
            <person name="von Levetsow C."/>
            <person name="Liu Z."/>
            <person name="Lutz R."/>
            <person name="Lynch J.A."/>
            <person name="da Fonseca R.N."/>
            <person name="Posnien N."/>
            <person name="Reuter R."/>
            <person name="Roth S."/>
            <person name="Savard J."/>
            <person name="Schinko J.B."/>
            <person name="Schmitt C."/>
            <person name="Schoppmeier M."/>
            <person name="Schroder R."/>
            <person name="Shippy T.D."/>
            <person name="Simonnet F."/>
            <person name="Marques-Souza H."/>
            <person name="Tautz D."/>
            <person name="Tomoyasu Y."/>
            <person name="Trauner J."/>
            <person name="Van der Zee M."/>
            <person name="Vervoort M."/>
            <person name="Wittkopp N."/>
            <person name="Wimmer E.A."/>
            <person name="Yang X."/>
            <person name="Jones A.K."/>
            <person name="Sattelle D.B."/>
            <person name="Ebert P.R."/>
            <person name="Nelson D."/>
            <person name="Scott J.G."/>
            <person name="Beeman R.W."/>
            <person name="Muthukrishnan S."/>
            <person name="Kramer K.J."/>
            <person name="Arakane Y."/>
            <person name="Beeman R.W."/>
            <person name="Zhu Q."/>
            <person name="Hogenkamp D."/>
            <person name="Dixit R."/>
            <person name="Oppert B."/>
            <person name="Jiang H."/>
            <person name="Zou Z."/>
            <person name="Marshall J."/>
            <person name="Elpidina E."/>
            <person name="Vinokurov K."/>
            <person name="Oppert C."/>
            <person name="Zou Z."/>
            <person name="Evans J."/>
            <person name="Lu Z."/>
            <person name="Zhao P."/>
            <person name="Sumathipala N."/>
            <person name="Altincicek B."/>
            <person name="Vilcinskas A."/>
            <person name="Williams M."/>
            <person name="Hultmark D."/>
            <person name="Hetru C."/>
            <person name="Jiang H."/>
            <person name="Grimmelikhuijzen C.J."/>
            <person name="Hauser F."/>
            <person name="Cazzamali G."/>
            <person name="Williamson M."/>
            <person name="Park Y."/>
            <person name="Li B."/>
            <person name="Tanaka Y."/>
            <person name="Predel R."/>
            <person name="Neupert S."/>
            <person name="Schachtner J."/>
            <person name="Verleyen P."/>
            <person name="Raible F."/>
            <person name="Bork P."/>
            <person name="Friedrich M."/>
            <person name="Walden K.K."/>
            <person name="Robertson H.M."/>
            <person name="Angeli S."/>
            <person name="Foret S."/>
            <person name="Bucher G."/>
            <person name="Schuetz S."/>
            <person name="Maleszka R."/>
            <person name="Wimmer E.A."/>
            <person name="Beeman R.W."/>
            <person name="Lorenzen M."/>
            <person name="Tomoyasu Y."/>
            <person name="Miller S.C."/>
            <person name="Grossmann D."/>
            <person name="Bucher G."/>
        </authorList>
    </citation>
    <scope>NUCLEOTIDE SEQUENCE [LARGE SCALE GENOMIC DNA]</scope>
    <source>
        <strain evidence="1 2">Georgia GA2</strain>
    </source>
</reference>
<reference evidence="1 2" key="2">
    <citation type="journal article" date="2010" name="Nucleic Acids Res.">
        <title>BeetleBase in 2010: revisions to provide comprehensive genomic information for Tribolium castaneum.</title>
        <authorList>
            <person name="Kim H.S."/>
            <person name="Murphy T."/>
            <person name="Xia J."/>
            <person name="Caragea D."/>
            <person name="Park Y."/>
            <person name="Beeman R.W."/>
            <person name="Lorenzen M.D."/>
            <person name="Butcher S."/>
            <person name="Manak J.R."/>
            <person name="Brown S.J."/>
        </authorList>
    </citation>
    <scope>GENOME REANNOTATION</scope>
    <source>
        <strain evidence="1 2">Georgia GA2</strain>
    </source>
</reference>
<evidence type="ECO:0000313" key="2">
    <source>
        <dbReference type="Proteomes" id="UP000007266"/>
    </source>
</evidence>
<accession>A0A139WC63</accession>
<name>A0A139WC63_TRICA</name>
<evidence type="ECO:0000313" key="1">
    <source>
        <dbReference type="EMBL" id="KYB25421.1"/>
    </source>
</evidence>
<dbReference type="Proteomes" id="UP000007266">
    <property type="component" value="Linkage group 9"/>
</dbReference>
<dbReference type="InParanoid" id="A0A139WC63"/>
<dbReference type="EMBL" id="KQ971372">
    <property type="protein sequence ID" value="KYB25421.1"/>
    <property type="molecule type" value="Genomic_DNA"/>
</dbReference>
<gene>
    <name evidence="1" type="primary">AUGUSTUS-3.0.2_34486</name>
    <name evidence="1" type="ORF">TcasGA2_TC034486</name>
</gene>
<protein>
    <submittedName>
        <fullName evidence="1">Uncharacterized protein</fullName>
    </submittedName>
</protein>
<organism evidence="1 2">
    <name type="scientific">Tribolium castaneum</name>
    <name type="common">Red flour beetle</name>
    <dbReference type="NCBI Taxonomy" id="7070"/>
    <lineage>
        <taxon>Eukaryota</taxon>
        <taxon>Metazoa</taxon>
        <taxon>Ecdysozoa</taxon>
        <taxon>Arthropoda</taxon>
        <taxon>Hexapoda</taxon>
        <taxon>Insecta</taxon>
        <taxon>Pterygota</taxon>
        <taxon>Neoptera</taxon>
        <taxon>Endopterygota</taxon>
        <taxon>Coleoptera</taxon>
        <taxon>Polyphaga</taxon>
        <taxon>Cucujiformia</taxon>
        <taxon>Tenebrionidae</taxon>
        <taxon>Tenebrionidae incertae sedis</taxon>
        <taxon>Tribolium</taxon>
    </lineage>
</organism>